<feature type="transmembrane region" description="Helical" evidence="1">
    <location>
        <begin position="32"/>
        <end position="51"/>
    </location>
</feature>
<organism evidence="2">
    <name type="scientific">Arundo donax</name>
    <name type="common">Giant reed</name>
    <name type="synonym">Donax arundinaceus</name>
    <dbReference type="NCBI Taxonomy" id="35708"/>
    <lineage>
        <taxon>Eukaryota</taxon>
        <taxon>Viridiplantae</taxon>
        <taxon>Streptophyta</taxon>
        <taxon>Embryophyta</taxon>
        <taxon>Tracheophyta</taxon>
        <taxon>Spermatophyta</taxon>
        <taxon>Magnoliopsida</taxon>
        <taxon>Liliopsida</taxon>
        <taxon>Poales</taxon>
        <taxon>Poaceae</taxon>
        <taxon>PACMAD clade</taxon>
        <taxon>Arundinoideae</taxon>
        <taxon>Arundineae</taxon>
        <taxon>Arundo</taxon>
    </lineage>
</organism>
<sequence>MLRMTTLALYALISFNHDVIHSLALPWIFNLWFYFTILALIFCNLNVTHICHRSLF</sequence>
<dbReference type="AlphaFoldDB" id="A0A0A8ZDF3"/>
<protein>
    <submittedName>
        <fullName evidence="2">Uncharacterized protein</fullName>
    </submittedName>
</protein>
<reference evidence="2" key="2">
    <citation type="journal article" date="2015" name="Data Brief">
        <title>Shoot transcriptome of the giant reed, Arundo donax.</title>
        <authorList>
            <person name="Barrero R.A."/>
            <person name="Guerrero F.D."/>
            <person name="Moolhuijzen P."/>
            <person name="Goolsby J.A."/>
            <person name="Tidwell J."/>
            <person name="Bellgard S.E."/>
            <person name="Bellgard M.I."/>
        </authorList>
    </citation>
    <scope>NUCLEOTIDE SEQUENCE</scope>
    <source>
        <tissue evidence="2">Shoot tissue taken approximately 20 cm above the soil surface</tissue>
    </source>
</reference>
<proteinExistence type="predicted"/>
<name>A0A0A8ZDF3_ARUDO</name>
<dbReference type="EMBL" id="GBRH01262222">
    <property type="protein sequence ID" value="JAD35673.1"/>
    <property type="molecule type" value="Transcribed_RNA"/>
</dbReference>
<accession>A0A0A8ZDF3</accession>
<reference evidence="2" key="1">
    <citation type="submission" date="2014-09" db="EMBL/GenBank/DDBJ databases">
        <authorList>
            <person name="Magalhaes I.L.F."/>
            <person name="Oliveira U."/>
            <person name="Santos F.R."/>
            <person name="Vidigal T.H.D.A."/>
            <person name="Brescovit A.D."/>
            <person name="Santos A.J."/>
        </authorList>
    </citation>
    <scope>NUCLEOTIDE SEQUENCE</scope>
    <source>
        <tissue evidence="2">Shoot tissue taken approximately 20 cm above the soil surface</tissue>
    </source>
</reference>
<keyword evidence="1" id="KW-0812">Transmembrane</keyword>
<keyword evidence="1" id="KW-0472">Membrane</keyword>
<keyword evidence="1" id="KW-1133">Transmembrane helix</keyword>
<evidence type="ECO:0000313" key="2">
    <source>
        <dbReference type="EMBL" id="JAD35673.1"/>
    </source>
</evidence>
<evidence type="ECO:0000256" key="1">
    <source>
        <dbReference type="SAM" id="Phobius"/>
    </source>
</evidence>